<dbReference type="InterPro" id="IPR034660">
    <property type="entry name" value="DinB/YfiT-like"/>
</dbReference>
<accession>A0A7X0ZEQ9</accession>
<gene>
    <name evidence="1" type="ORF">HCB49_13145</name>
</gene>
<protein>
    <submittedName>
        <fullName evidence="1">ClbS/DfsB family four-helix bundle protein</fullName>
    </submittedName>
</protein>
<name>A0A7X0ZEQ9_9LIST</name>
<dbReference type="PANTHER" id="PTHR40658">
    <property type="match status" value="1"/>
</dbReference>
<dbReference type="Pfam" id="PF08020">
    <property type="entry name" value="DUF1706"/>
    <property type="match status" value="1"/>
</dbReference>
<reference evidence="1 2" key="1">
    <citation type="submission" date="2020-03" db="EMBL/GenBank/DDBJ databases">
        <title>Soil Listeria distribution.</title>
        <authorList>
            <person name="Liao J."/>
            <person name="Wiedmann M."/>
        </authorList>
    </citation>
    <scope>NUCLEOTIDE SEQUENCE [LARGE SCALE GENOMIC DNA]</scope>
    <source>
        <strain evidence="1 2">FSL L7-0123</strain>
    </source>
</reference>
<evidence type="ECO:0000313" key="1">
    <source>
        <dbReference type="EMBL" id="MBC2250936.1"/>
    </source>
</evidence>
<comment type="caution">
    <text evidence="1">The sequence shown here is derived from an EMBL/GenBank/DDBJ whole genome shotgun (WGS) entry which is preliminary data.</text>
</comment>
<dbReference type="EMBL" id="JAARZC010000005">
    <property type="protein sequence ID" value="MBC2250936.1"/>
    <property type="molecule type" value="Genomic_DNA"/>
</dbReference>
<dbReference type="PIRSF" id="PIRSF031551">
    <property type="entry name" value="DUF1706"/>
    <property type="match status" value="1"/>
</dbReference>
<dbReference type="InterPro" id="IPR012550">
    <property type="entry name" value="DUF1706"/>
</dbReference>
<dbReference type="Gene3D" id="1.20.120.450">
    <property type="entry name" value="dinb family like domain"/>
    <property type="match status" value="1"/>
</dbReference>
<dbReference type="AlphaFoldDB" id="A0A7X0ZEQ9"/>
<proteinExistence type="predicted"/>
<dbReference type="Proteomes" id="UP000559864">
    <property type="component" value="Unassembled WGS sequence"/>
</dbReference>
<sequence>MARPKNKEELLQQSAEKYQQLNDLIDSIPTESQQLAFPFEDRDKNIRDVLVHLHEWHKMALNWYRIGMSGKKPFMPAEGYTWKTTPELNLVIWQKYQTTDLTCARELLDETHNKEMILIAEHSNEELFTKKYYKWTNTTSLGAIFISSASSHYDWAMKKIRKFKKATGIK</sequence>
<dbReference type="PANTHER" id="PTHR40658:SF4">
    <property type="entry name" value="HYPOTHETICAL CYTOSOLIC PROTEIN"/>
    <property type="match status" value="1"/>
</dbReference>
<evidence type="ECO:0000313" key="2">
    <source>
        <dbReference type="Proteomes" id="UP000559864"/>
    </source>
</evidence>
<organism evidence="1 2">
    <name type="scientific">Listeria cossartiae subsp. cayugensis</name>
    <dbReference type="NCBI Taxonomy" id="2713505"/>
    <lineage>
        <taxon>Bacteria</taxon>
        <taxon>Bacillati</taxon>
        <taxon>Bacillota</taxon>
        <taxon>Bacilli</taxon>
        <taxon>Bacillales</taxon>
        <taxon>Listeriaceae</taxon>
        <taxon>Listeria</taxon>
        <taxon>Listeria cossartiae</taxon>
    </lineage>
</organism>
<dbReference type="RefSeq" id="WP_185605204.1">
    <property type="nucleotide sequence ID" value="NZ_JAARZC010000005.1"/>
</dbReference>